<feature type="compositionally biased region" description="Polar residues" evidence="6">
    <location>
        <begin position="87"/>
        <end position="101"/>
    </location>
</feature>
<dbReference type="InterPro" id="IPR018326">
    <property type="entry name" value="Rad4_beta-hairpin_dom1"/>
</dbReference>
<comment type="caution">
    <text evidence="10">The sequence shown here is derived from an EMBL/GenBank/DDBJ whole genome shotgun (WGS) entry which is preliminary data.</text>
</comment>
<dbReference type="InterPro" id="IPR004583">
    <property type="entry name" value="DNA_repair_Rad4"/>
</dbReference>
<dbReference type="Gene3D" id="2.20.20.110">
    <property type="entry name" value="Rad4, beta-hairpin domain BHD1"/>
    <property type="match status" value="1"/>
</dbReference>
<evidence type="ECO:0000313" key="10">
    <source>
        <dbReference type="EMBL" id="KAK2599520.1"/>
    </source>
</evidence>
<feature type="region of interest" description="Disordered" evidence="6">
    <location>
        <begin position="819"/>
        <end position="907"/>
    </location>
</feature>
<feature type="region of interest" description="Disordered" evidence="6">
    <location>
        <begin position="187"/>
        <end position="208"/>
    </location>
</feature>
<dbReference type="Pfam" id="PF10403">
    <property type="entry name" value="BHD_1"/>
    <property type="match status" value="1"/>
</dbReference>
<comment type="similarity">
    <text evidence="2">Belongs to the XPC family.</text>
</comment>
<dbReference type="Pfam" id="PF10404">
    <property type="entry name" value="BHD_2"/>
    <property type="match status" value="1"/>
</dbReference>
<feature type="compositionally biased region" description="Basic residues" evidence="6">
    <location>
        <begin position="641"/>
        <end position="652"/>
    </location>
</feature>
<dbReference type="Pfam" id="PF03835">
    <property type="entry name" value="Rad4"/>
    <property type="match status" value="1"/>
</dbReference>
<evidence type="ECO:0000259" key="9">
    <source>
        <dbReference type="SMART" id="SM01032"/>
    </source>
</evidence>
<feature type="region of interest" description="Disordered" evidence="6">
    <location>
        <begin position="365"/>
        <end position="402"/>
    </location>
</feature>
<dbReference type="Pfam" id="PF10405">
    <property type="entry name" value="BHD_3"/>
    <property type="match status" value="1"/>
</dbReference>
<feature type="domain" description="Rad4 beta-hairpin" evidence="7">
    <location>
        <begin position="559"/>
        <end position="616"/>
    </location>
</feature>
<feature type="compositionally biased region" description="Low complexity" evidence="6">
    <location>
        <begin position="664"/>
        <end position="674"/>
    </location>
</feature>
<evidence type="ECO:0000256" key="1">
    <source>
        <dbReference type="ARBA" id="ARBA00004123"/>
    </source>
</evidence>
<evidence type="ECO:0000259" key="7">
    <source>
        <dbReference type="SMART" id="SM01030"/>
    </source>
</evidence>
<dbReference type="GO" id="GO:0000111">
    <property type="term" value="C:nucleotide-excision repair factor 2 complex"/>
    <property type="evidence" value="ECO:0007669"/>
    <property type="project" value="TreeGrafter"/>
</dbReference>
<feature type="compositionally biased region" description="Basic and acidic residues" evidence="6">
    <location>
        <begin position="957"/>
        <end position="968"/>
    </location>
</feature>
<evidence type="ECO:0000259" key="8">
    <source>
        <dbReference type="SMART" id="SM01031"/>
    </source>
</evidence>
<feature type="compositionally biased region" description="Acidic residues" evidence="6">
    <location>
        <begin position="819"/>
        <end position="837"/>
    </location>
</feature>
<evidence type="ECO:0000256" key="6">
    <source>
        <dbReference type="SAM" id="MobiDB-lite"/>
    </source>
</evidence>
<feature type="region of interest" description="Disordered" evidence="6">
    <location>
        <begin position="923"/>
        <end position="993"/>
    </location>
</feature>
<dbReference type="GO" id="GO:0003684">
    <property type="term" value="F:damaged DNA binding"/>
    <property type="evidence" value="ECO:0007669"/>
    <property type="project" value="InterPro"/>
</dbReference>
<feature type="region of interest" description="Disordered" evidence="6">
    <location>
        <begin position="1048"/>
        <end position="1082"/>
    </location>
</feature>
<dbReference type="SMART" id="SM01031">
    <property type="entry name" value="BHD_2"/>
    <property type="match status" value="1"/>
</dbReference>
<keyword evidence="5" id="KW-0539">Nucleus</keyword>
<feature type="compositionally biased region" description="Acidic residues" evidence="6">
    <location>
        <begin position="117"/>
        <end position="132"/>
    </location>
</feature>
<dbReference type="SUPFAM" id="SSF54001">
    <property type="entry name" value="Cysteine proteinases"/>
    <property type="match status" value="1"/>
</dbReference>
<feature type="region of interest" description="Disordered" evidence="6">
    <location>
        <begin position="113"/>
        <end position="155"/>
    </location>
</feature>
<dbReference type="Proteomes" id="UP001265746">
    <property type="component" value="Unassembled WGS sequence"/>
</dbReference>
<feature type="compositionally biased region" description="Basic and acidic residues" evidence="6">
    <location>
        <begin position="923"/>
        <end position="934"/>
    </location>
</feature>
<protein>
    <submittedName>
        <fullName evidence="10">Uncharacterized protein</fullName>
    </submittedName>
</protein>
<gene>
    <name evidence="10" type="ORF">N8I77_011271</name>
</gene>
<dbReference type="GO" id="GO:0003697">
    <property type="term" value="F:single-stranded DNA binding"/>
    <property type="evidence" value="ECO:0007669"/>
    <property type="project" value="TreeGrafter"/>
</dbReference>
<dbReference type="SMART" id="SM01030">
    <property type="entry name" value="BHD_1"/>
    <property type="match status" value="1"/>
</dbReference>
<dbReference type="InterPro" id="IPR036985">
    <property type="entry name" value="Transglutaminase-like_sf"/>
</dbReference>
<dbReference type="InterPro" id="IPR018325">
    <property type="entry name" value="Rad4/PNGase_transGLS-fold"/>
</dbReference>
<feature type="compositionally biased region" description="Acidic residues" evidence="6">
    <location>
        <begin position="1056"/>
        <end position="1082"/>
    </location>
</feature>
<keyword evidence="3" id="KW-0227">DNA damage</keyword>
<dbReference type="AlphaFoldDB" id="A0AAD9S6E9"/>
<evidence type="ECO:0000256" key="2">
    <source>
        <dbReference type="ARBA" id="ARBA00009525"/>
    </source>
</evidence>
<evidence type="ECO:0000256" key="5">
    <source>
        <dbReference type="ARBA" id="ARBA00023242"/>
    </source>
</evidence>
<accession>A0AAD9S6E9</accession>
<feature type="domain" description="Rad4 beta-hairpin" evidence="8">
    <location>
        <begin position="618"/>
        <end position="691"/>
    </location>
</feature>
<dbReference type="InterPro" id="IPR018328">
    <property type="entry name" value="Rad4_beta-hairpin_dom3"/>
</dbReference>
<evidence type="ECO:0000256" key="3">
    <source>
        <dbReference type="ARBA" id="ARBA00022763"/>
    </source>
</evidence>
<dbReference type="EMBL" id="JAUJFL010000007">
    <property type="protein sequence ID" value="KAK2599520.1"/>
    <property type="molecule type" value="Genomic_DNA"/>
</dbReference>
<reference evidence="10" key="1">
    <citation type="submission" date="2023-06" db="EMBL/GenBank/DDBJ databases">
        <authorList>
            <person name="Noh H."/>
        </authorList>
    </citation>
    <scope>NUCLEOTIDE SEQUENCE</scope>
    <source>
        <strain evidence="10">DUCC20226</strain>
    </source>
</reference>
<keyword evidence="4" id="KW-0234">DNA repair</keyword>
<dbReference type="Gene3D" id="3.90.260.10">
    <property type="entry name" value="Transglutaminase-like"/>
    <property type="match status" value="1"/>
</dbReference>
<dbReference type="GO" id="GO:0006289">
    <property type="term" value="P:nucleotide-excision repair"/>
    <property type="evidence" value="ECO:0007669"/>
    <property type="project" value="InterPro"/>
</dbReference>
<dbReference type="SMART" id="SM01032">
    <property type="entry name" value="BHD_3"/>
    <property type="match status" value="1"/>
</dbReference>
<feature type="compositionally biased region" description="Gly residues" evidence="6">
    <location>
        <begin position="854"/>
        <end position="886"/>
    </location>
</feature>
<keyword evidence="11" id="KW-1185">Reference proteome</keyword>
<dbReference type="GO" id="GO:0006298">
    <property type="term" value="P:mismatch repair"/>
    <property type="evidence" value="ECO:0007669"/>
    <property type="project" value="TreeGrafter"/>
</dbReference>
<feature type="region of interest" description="Disordered" evidence="6">
    <location>
        <begin position="636"/>
        <end position="675"/>
    </location>
</feature>
<dbReference type="PANTHER" id="PTHR12135">
    <property type="entry name" value="DNA REPAIR PROTEIN XP-C / RAD4"/>
    <property type="match status" value="1"/>
</dbReference>
<evidence type="ECO:0000256" key="4">
    <source>
        <dbReference type="ARBA" id="ARBA00023204"/>
    </source>
</evidence>
<proteinExistence type="inferred from homology"/>
<dbReference type="InterPro" id="IPR018327">
    <property type="entry name" value="BHD_2"/>
</dbReference>
<dbReference type="InterPro" id="IPR038765">
    <property type="entry name" value="Papain-like_cys_pep_sf"/>
</dbReference>
<feature type="region of interest" description="Disordered" evidence="6">
    <location>
        <begin position="1"/>
        <end position="101"/>
    </location>
</feature>
<name>A0AAD9S6E9_PHOAM</name>
<feature type="domain" description="Rad4 beta-hairpin" evidence="9">
    <location>
        <begin position="698"/>
        <end position="772"/>
    </location>
</feature>
<dbReference type="GO" id="GO:0071942">
    <property type="term" value="C:XPC complex"/>
    <property type="evidence" value="ECO:0007669"/>
    <property type="project" value="TreeGrafter"/>
</dbReference>
<dbReference type="PANTHER" id="PTHR12135:SF0">
    <property type="entry name" value="DNA REPAIR PROTEIN COMPLEMENTING XP-C CELLS"/>
    <property type="match status" value="1"/>
</dbReference>
<feature type="compositionally biased region" description="Polar residues" evidence="6">
    <location>
        <begin position="27"/>
        <end position="39"/>
    </location>
</feature>
<comment type="subcellular location">
    <subcellularLocation>
        <location evidence="1">Nucleus</location>
    </subcellularLocation>
</comment>
<evidence type="ECO:0000313" key="11">
    <source>
        <dbReference type="Proteomes" id="UP001265746"/>
    </source>
</evidence>
<sequence length="1082" mass="119770">MARRRGAAASGVARRAEAAQRGARASPRTTRNTRSSANQVDADALVPGVYRQMLRDSGALPDRMTSEDSERPLKKRRTGRQAAQGIPTHQAQEADQNVTIVSSKAREGLTSIANEHGDEDDDDDEDIEFEDVDIPKPTIQTTYRESSDEESEDDAQFEDVDFGAVFANTEQPPEQQETLELNLTAAREALTPSRRNADRRKPVTKEEKERRVEIHKAHILCLLAHVEKRNHWCNDRVVQENLRPLLTAKIVQWLNPEPHLTQFGQTESLKKGLQMIMEKFQQRFSITELGLRRALWAEDEKQLENYGLPDEIDSCLEKADFRKAAKRLNGSRDVGAQLFCALLRAAGVETRLVCSLQPLSFVTGGPTMPKPRQAKTPSRPAPARVEAARADPTSSVAMSSPRARLGHPNAAAYIVPEVSAPPTVTPRTPPRQAVHLRESNFPVYWVEVLDAAHQKWQPVDVLVTYTLFRANKLEPPAADRENCLSYVIAFEEDGCGKDVTRRYAKAYNAKTRRSRVDGPLIPEDEGKKWWRRVMRRYKQPGVKSNLDQIENNELSGLEAREPMPRNVADFKNHPVYALERHMRRHEVLAPDASVVGTVGAGSKGPLEKIYRRRDVLAARSVDKWYRLGREINPGEEPVKVLPRRKRPQRKGRRAADDEDDSSSSDDPVLGPSPSKGIPMFTFDQTSLYVPPPVVAGRVPKNKFGNIDLYVPSMVPAHGAHISHPRAGHAAHILGVDYAPALTGFDWRGRKGTAVYNGVVVPAEAEEGVRSVIDGFEDLEAMLEEEKRSRRALATWKRLLRGLRIRKSVFGDEDMFDESVPLEDFSVDEDEDMDDEGPDQYAGGFEPDHNQAGGFEPGGFEPGGVEPGGFEPGGFEPGGFELGGLELGGFEPDATEPGGFEPAGVTIDVKGKGKGKAVDVDYDHHSAQTPEDNRGLHRRQRARRRVLESDDEDEEDEPKTKSVTEETRPDIPTAEPGGFEVEPAGQDPPPLAEQVVGAPAINVVVKAVQNDGPLSSKANVNQAALVDNVADEMTPAQQLDGLAEERNVAEGRHQLDAEDTDLDDAPSDVTEELYMDEDGSLIE</sequence>
<feature type="compositionally biased region" description="Low complexity" evidence="6">
    <location>
        <begin position="7"/>
        <end position="25"/>
    </location>
</feature>
<feature type="compositionally biased region" description="Basic and acidic residues" evidence="6">
    <location>
        <begin position="195"/>
        <end position="208"/>
    </location>
</feature>
<organism evidence="10 11">
    <name type="scientific">Phomopsis amygdali</name>
    <name type="common">Fusicoccum amygdali</name>
    <dbReference type="NCBI Taxonomy" id="1214568"/>
    <lineage>
        <taxon>Eukaryota</taxon>
        <taxon>Fungi</taxon>
        <taxon>Dikarya</taxon>
        <taxon>Ascomycota</taxon>
        <taxon>Pezizomycotina</taxon>
        <taxon>Sordariomycetes</taxon>
        <taxon>Sordariomycetidae</taxon>
        <taxon>Diaporthales</taxon>
        <taxon>Diaporthaceae</taxon>
        <taxon>Diaporthe</taxon>
    </lineage>
</organism>
<dbReference type="GO" id="GO:0005737">
    <property type="term" value="C:cytoplasm"/>
    <property type="evidence" value="ECO:0007669"/>
    <property type="project" value="TreeGrafter"/>
</dbReference>
<dbReference type="Gene3D" id="3.30.70.2460">
    <property type="entry name" value="Rad4, beta-hairpin domain BHD3"/>
    <property type="match status" value="1"/>
</dbReference>
<dbReference type="InterPro" id="IPR042488">
    <property type="entry name" value="Rad4_BHD3_sf"/>
</dbReference>